<organism evidence="2 3">
    <name type="scientific">Actinacidiphila epipremni</name>
    <dbReference type="NCBI Taxonomy" id="2053013"/>
    <lineage>
        <taxon>Bacteria</taxon>
        <taxon>Bacillati</taxon>
        <taxon>Actinomycetota</taxon>
        <taxon>Actinomycetes</taxon>
        <taxon>Kitasatosporales</taxon>
        <taxon>Streptomycetaceae</taxon>
        <taxon>Actinacidiphila</taxon>
    </lineage>
</organism>
<dbReference type="SMART" id="SM00028">
    <property type="entry name" value="TPR"/>
    <property type="match status" value="2"/>
</dbReference>
<dbReference type="Gene3D" id="1.25.40.10">
    <property type="entry name" value="Tetratricopeptide repeat domain"/>
    <property type="match status" value="1"/>
</dbReference>
<dbReference type="Proteomes" id="UP000734511">
    <property type="component" value="Unassembled WGS sequence"/>
</dbReference>
<name>A0ABX0ZWB2_9ACTN</name>
<comment type="caution">
    <text evidence="2">The sequence shown here is derived from an EMBL/GenBank/DDBJ whole genome shotgun (WGS) entry which is preliminary data.</text>
</comment>
<dbReference type="SUPFAM" id="SSF52540">
    <property type="entry name" value="P-loop containing nucleoside triphosphate hydrolases"/>
    <property type="match status" value="1"/>
</dbReference>
<dbReference type="Gene3D" id="3.40.50.300">
    <property type="entry name" value="P-loop containing nucleotide triphosphate hydrolases"/>
    <property type="match status" value="1"/>
</dbReference>
<sequence length="736" mass="77827">MDQAPIHEPEPTAGGDTLPAAETAPRNATRNAVSGATVSGPVVQAGSVTGGIHLHEYRTQGPPHASASPVPRQLIPPPAHFTDRVADLVALDALRSAGGGSGAPLVVVTGAAGVGKTALAVTWLHHGVGDYPDGQLYVDLRGHADDGDPVPPDAVLGRFLRGFGVDRLPAELAEMAALWRTVTAGLRVAVLLDNALSAAQVLPLVPASPGSLVVVTSRNRLPGLGVHGARFHHLDVLPPAATVELLGRRLGEERAAREEEAVASIARLCAGLPLAVCVAAARIAARPRQSLTAFVAAMSRDGDRLASLRAGRDLAVQTVLDGAYGALAVDVAAGYRQLGLLPVTDFGAGIAAAACDLPSAAARELVDELVDVSLLEELGPDRYRFHDLIRLHAAQRAAAEDTEAVRATTVRRALDWYLWTATEARALLAPAHVRLRRDYVRIPEEEPPFDSPAGALAWLDAERLHLMAAVHTAIGFGFDDTAWQIVDSMQPLWVRLRPAEMWVEAHRLGLAAADRAGRPTAVMQMLTTGGGGLCNAGLFDEAAQWFGRALSLGEETGDRRAQSQALHGLGQAHQFGGRPESAAAYYRHALALREAIGYTRGAALSRLSLGQLALDAGSPREAVDLLTRARADLLAVPDPYDAARALAFLGVAHATGPEADIALSEWELGQALSELDACGAVGWQARVLEMQGVNAEERGDYGRARDCYRQSLARYGPISPRDAHRLGERLRGLDER</sequence>
<protein>
    <submittedName>
        <fullName evidence="2">Tetratricopeptide repeat protein</fullName>
    </submittedName>
</protein>
<evidence type="ECO:0000313" key="2">
    <source>
        <dbReference type="EMBL" id="NJP45989.1"/>
    </source>
</evidence>
<dbReference type="RefSeq" id="WP_167984843.1">
    <property type="nucleotide sequence ID" value="NZ_JAATEJ010000018.1"/>
</dbReference>
<feature type="compositionally biased region" description="Polar residues" evidence="1">
    <location>
        <begin position="26"/>
        <end position="37"/>
    </location>
</feature>
<dbReference type="EMBL" id="JAATEJ010000018">
    <property type="protein sequence ID" value="NJP45989.1"/>
    <property type="molecule type" value="Genomic_DNA"/>
</dbReference>
<dbReference type="Pfam" id="PF13424">
    <property type="entry name" value="TPR_12"/>
    <property type="match status" value="1"/>
</dbReference>
<dbReference type="SUPFAM" id="SSF48452">
    <property type="entry name" value="TPR-like"/>
    <property type="match status" value="1"/>
</dbReference>
<proteinExistence type="predicted"/>
<evidence type="ECO:0000313" key="3">
    <source>
        <dbReference type="Proteomes" id="UP000734511"/>
    </source>
</evidence>
<keyword evidence="3" id="KW-1185">Reference proteome</keyword>
<feature type="compositionally biased region" description="Basic and acidic residues" evidence="1">
    <location>
        <begin position="1"/>
        <end position="10"/>
    </location>
</feature>
<feature type="region of interest" description="Disordered" evidence="1">
    <location>
        <begin position="1"/>
        <end position="38"/>
    </location>
</feature>
<accession>A0ABX0ZWB2</accession>
<dbReference type="PANTHER" id="PTHR47691:SF3">
    <property type="entry name" value="HTH-TYPE TRANSCRIPTIONAL REGULATOR RV0890C-RELATED"/>
    <property type="match status" value="1"/>
</dbReference>
<dbReference type="InterPro" id="IPR019734">
    <property type="entry name" value="TPR_rpt"/>
</dbReference>
<dbReference type="InterPro" id="IPR027417">
    <property type="entry name" value="P-loop_NTPase"/>
</dbReference>
<dbReference type="PANTHER" id="PTHR47691">
    <property type="entry name" value="REGULATOR-RELATED"/>
    <property type="match status" value="1"/>
</dbReference>
<gene>
    <name evidence="2" type="ORF">HCN08_21650</name>
</gene>
<reference evidence="2 3" key="1">
    <citation type="submission" date="2020-03" db="EMBL/GenBank/DDBJ databases">
        <title>WGS of actinomycetes isolated from Thailand.</title>
        <authorList>
            <person name="Thawai C."/>
        </authorList>
    </citation>
    <scope>NUCLEOTIDE SEQUENCE [LARGE SCALE GENOMIC DNA]</scope>
    <source>
        <strain evidence="2 3">PRB2-1</strain>
    </source>
</reference>
<evidence type="ECO:0000256" key="1">
    <source>
        <dbReference type="SAM" id="MobiDB-lite"/>
    </source>
</evidence>
<dbReference type="InterPro" id="IPR011990">
    <property type="entry name" value="TPR-like_helical_dom_sf"/>
</dbReference>